<organism evidence="4 5">
    <name type="scientific">Marininema halotolerans</name>
    <dbReference type="NCBI Taxonomy" id="1155944"/>
    <lineage>
        <taxon>Bacteria</taxon>
        <taxon>Bacillati</taxon>
        <taxon>Bacillota</taxon>
        <taxon>Bacilli</taxon>
        <taxon>Bacillales</taxon>
        <taxon>Thermoactinomycetaceae</taxon>
        <taxon>Marininema</taxon>
    </lineage>
</organism>
<evidence type="ECO:0000259" key="3">
    <source>
        <dbReference type="Pfam" id="PF03816"/>
    </source>
</evidence>
<name>A0A1I6P080_9BACL</name>
<comment type="similarity">
    <text evidence="1">Belongs to the LytR/CpsA/Psr (LCP) family.</text>
</comment>
<protein>
    <submittedName>
        <fullName evidence="4">Cell envelope-related function transcriptional attenuator common domain-containing protein</fullName>
    </submittedName>
</protein>
<evidence type="ECO:0000313" key="5">
    <source>
        <dbReference type="Proteomes" id="UP000198660"/>
    </source>
</evidence>
<dbReference type="Proteomes" id="UP000198660">
    <property type="component" value="Unassembled WGS sequence"/>
</dbReference>
<dbReference type="InterPro" id="IPR004474">
    <property type="entry name" value="LytR_CpsA_psr"/>
</dbReference>
<dbReference type="InterPro" id="IPR050922">
    <property type="entry name" value="LytR/CpsA/Psr_CW_biosynth"/>
</dbReference>
<evidence type="ECO:0000313" key="4">
    <source>
        <dbReference type="EMBL" id="SFS33626.1"/>
    </source>
</evidence>
<accession>A0A1I6P080</accession>
<dbReference type="EMBL" id="FPAA01000001">
    <property type="protein sequence ID" value="SFS33626.1"/>
    <property type="molecule type" value="Genomic_DNA"/>
</dbReference>
<evidence type="ECO:0000256" key="2">
    <source>
        <dbReference type="SAM" id="Phobius"/>
    </source>
</evidence>
<evidence type="ECO:0000256" key="1">
    <source>
        <dbReference type="ARBA" id="ARBA00006068"/>
    </source>
</evidence>
<dbReference type="RefSeq" id="WP_091832691.1">
    <property type="nucleotide sequence ID" value="NZ_FPAA01000001.1"/>
</dbReference>
<dbReference type="NCBIfam" id="TIGR00350">
    <property type="entry name" value="lytR_cpsA_psr"/>
    <property type="match status" value="1"/>
</dbReference>
<keyword evidence="2" id="KW-0812">Transmembrane</keyword>
<dbReference type="PANTHER" id="PTHR33392:SF6">
    <property type="entry name" value="POLYISOPRENYL-TEICHOIC ACID--PEPTIDOGLYCAN TEICHOIC ACID TRANSFERASE TAGU"/>
    <property type="match status" value="1"/>
</dbReference>
<sequence>MANNRMEQSRVNRSRSDRQKQRHRRKRWIQITLLSFLFLFTLVGVFLYQVWGTMTQTYHPYQTDKREKAVTLNEPFSILLLGADSRDATSNWRPDVILLAAINPSKHTVRIVSIPRDTYVPIANTGGEYHKINSAAYFGRKKVNPNGPGSIKNTAETVEHVLNVPIDYYIKVNFKGFTDVVDALGGVDVNVKFPFKQAMIGGKIASFKPGPKHLNGSEALAYVRMRKGDTQGDAGRNLRQQEVITQLLDSAVSLNSITKVGDLLDSVGNNLSMSISPKDALRLQSIYRKIPKEQIQSERLQGENRRLKLWYFFVKDSERQRVSDLFRTQLGLKKEPVQPFHTKSEE</sequence>
<feature type="transmembrane region" description="Helical" evidence="2">
    <location>
        <begin position="28"/>
        <end position="51"/>
    </location>
</feature>
<dbReference type="Pfam" id="PF03816">
    <property type="entry name" value="LytR_cpsA_psr"/>
    <property type="match status" value="1"/>
</dbReference>
<gene>
    <name evidence="4" type="ORF">SAMN05444972_101273</name>
</gene>
<keyword evidence="2" id="KW-0472">Membrane</keyword>
<keyword evidence="5" id="KW-1185">Reference proteome</keyword>
<keyword evidence="2" id="KW-1133">Transmembrane helix</keyword>
<dbReference type="AlphaFoldDB" id="A0A1I6P080"/>
<reference evidence="5" key="1">
    <citation type="submission" date="2016-10" db="EMBL/GenBank/DDBJ databases">
        <authorList>
            <person name="Varghese N."/>
            <person name="Submissions S."/>
        </authorList>
    </citation>
    <scope>NUCLEOTIDE SEQUENCE [LARGE SCALE GENOMIC DNA]</scope>
    <source>
        <strain evidence="5">DSM 45789</strain>
    </source>
</reference>
<feature type="domain" description="Cell envelope-related transcriptional attenuator" evidence="3">
    <location>
        <begin position="93"/>
        <end position="251"/>
    </location>
</feature>
<dbReference type="PANTHER" id="PTHR33392">
    <property type="entry name" value="POLYISOPRENYL-TEICHOIC ACID--PEPTIDOGLYCAN TEICHOIC ACID TRANSFERASE TAGU"/>
    <property type="match status" value="1"/>
</dbReference>
<proteinExistence type="inferred from homology"/>
<dbReference type="Gene3D" id="3.40.630.190">
    <property type="entry name" value="LCP protein"/>
    <property type="match status" value="1"/>
</dbReference>
<dbReference type="OrthoDB" id="27330at2"/>